<dbReference type="SUPFAM" id="SSF51004">
    <property type="entry name" value="C-terminal (heme d1) domain of cytochrome cd1-nitrite reductase"/>
    <property type="match status" value="1"/>
</dbReference>
<protein>
    <recommendedName>
        <fullName evidence="4">YncE family protein</fullName>
    </recommendedName>
</protein>
<organism evidence="2 3">
    <name type="scientific">Duganella levis</name>
    <dbReference type="NCBI Taxonomy" id="2692169"/>
    <lineage>
        <taxon>Bacteria</taxon>
        <taxon>Pseudomonadati</taxon>
        <taxon>Pseudomonadota</taxon>
        <taxon>Betaproteobacteria</taxon>
        <taxon>Burkholderiales</taxon>
        <taxon>Oxalobacteraceae</taxon>
        <taxon>Telluria group</taxon>
        <taxon>Duganella</taxon>
    </lineage>
</organism>
<feature type="signal peptide" evidence="1">
    <location>
        <begin position="1"/>
        <end position="22"/>
    </location>
</feature>
<evidence type="ECO:0000313" key="2">
    <source>
        <dbReference type="EMBL" id="MYN24921.1"/>
    </source>
</evidence>
<name>A0ABW9VTH1_9BURK</name>
<dbReference type="InterPro" id="IPR015943">
    <property type="entry name" value="WD40/YVTN_repeat-like_dom_sf"/>
</dbReference>
<gene>
    <name evidence="2" type="ORF">GTP69_00705</name>
</gene>
<comment type="caution">
    <text evidence="2">The sequence shown here is derived from an EMBL/GenBank/DDBJ whole genome shotgun (WGS) entry which is preliminary data.</text>
</comment>
<feature type="chain" id="PRO_5046363838" description="YncE family protein" evidence="1">
    <location>
        <begin position="23"/>
        <end position="346"/>
    </location>
</feature>
<sequence length="346" mass="37049">MKPLPKLSALLMGILLATSAMAAEPLHLLSTTSLPDVSGGDFDHFDVDLARSLLYVPTEEYGSIEVFHLPDGRHLRSDRTLARSPHKLLLTHGGKELWIADAGAASLKIADTASFKVTHNIPMEAQPDSGIVDEKRGIFYLGNGGKTSEDHAYISLISLADHAVLGRIAVPAKQVKAMAIDPATDRLFVNFRDRNEIGVIDLANGKLAGIWQVPGPSRNSALAFDPQTNRLFVGSRKPGKLFVLDAADGKLVQTLDIVETSDEIIVDDENRRLYIAGAGGLDVVSAATPDHYAIEQHIDTLGGKTAQYVPSLHRLYVVHTKGPQAAQAGLQAFDVAPASAVGPHAQ</sequence>
<dbReference type="PANTHER" id="PTHR47197:SF3">
    <property type="entry name" value="DIHYDRO-HEME D1 DEHYDROGENASE"/>
    <property type="match status" value="1"/>
</dbReference>
<keyword evidence="3" id="KW-1185">Reference proteome</keyword>
<evidence type="ECO:0000256" key="1">
    <source>
        <dbReference type="SAM" id="SignalP"/>
    </source>
</evidence>
<proteinExistence type="predicted"/>
<dbReference type="Proteomes" id="UP000642144">
    <property type="component" value="Unassembled WGS sequence"/>
</dbReference>
<dbReference type="RefSeq" id="WP_161053073.1">
    <property type="nucleotide sequence ID" value="NZ_WWCT01000001.1"/>
</dbReference>
<evidence type="ECO:0000313" key="3">
    <source>
        <dbReference type="Proteomes" id="UP000642144"/>
    </source>
</evidence>
<dbReference type="InterPro" id="IPR051200">
    <property type="entry name" value="Host-pathogen_enzymatic-act"/>
</dbReference>
<dbReference type="EMBL" id="WWCT01000001">
    <property type="protein sequence ID" value="MYN24921.1"/>
    <property type="molecule type" value="Genomic_DNA"/>
</dbReference>
<accession>A0ABW9VTH1</accession>
<keyword evidence="1" id="KW-0732">Signal</keyword>
<evidence type="ECO:0008006" key="4">
    <source>
        <dbReference type="Google" id="ProtNLM"/>
    </source>
</evidence>
<dbReference type="InterPro" id="IPR011048">
    <property type="entry name" value="Haem_d1_sf"/>
</dbReference>
<dbReference type="Gene3D" id="2.130.10.10">
    <property type="entry name" value="YVTN repeat-like/Quinoprotein amine dehydrogenase"/>
    <property type="match status" value="1"/>
</dbReference>
<reference evidence="2 3" key="1">
    <citation type="submission" date="2019-12" db="EMBL/GenBank/DDBJ databases">
        <title>Novel species isolated from a subtropical stream in China.</title>
        <authorList>
            <person name="Lu H."/>
        </authorList>
    </citation>
    <scope>NUCLEOTIDE SEQUENCE [LARGE SCALE GENOMIC DNA]</scope>
    <source>
        <strain evidence="2 3">CY42W</strain>
    </source>
</reference>
<dbReference type="PANTHER" id="PTHR47197">
    <property type="entry name" value="PROTEIN NIRF"/>
    <property type="match status" value="1"/>
</dbReference>